<reference evidence="2 3" key="1">
    <citation type="submission" date="2017-06" db="EMBL/GenBank/DDBJ databases">
        <title>Complete genome sequence of Paenibacillus donghaensis KCTC 13049T isolated from East Sea sediment, South Korea.</title>
        <authorList>
            <person name="Jung B.K."/>
            <person name="Hong S.-J."/>
            <person name="Shin J.-H."/>
        </authorList>
    </citation>
    <scope>NUCLEOTIDE SEQUENCE [LARGE SCALE GENOMIC DNA]</scope>
    <source>
        <strain evidence="2 3">KCTC 13049</strain>
    </source>
</reference>
<feature type="domain" description="Fido" evidence="1">
    <location>
        <begin position="105"/>
        <end position="241"/>
    </location>
</feature>
<evidence type="ECO:0000313" key="2">
    <source>
        <dbReference type="EMBL" id="ASA25635.1"/>
    </source>
</evidence>
<dbReference type="PROSITE" id="PS51459">
    <property type="entry name" value="FIDO"/>
    <property type="match status" value="1"/>
</dbReference>
<dbReference type="Pfam" id="PF02661">
    <property type="entry name" value="Fic"/>
    <property type="match status" value="1"/>
</dbReference>
<dbReference type="InterPro" id="IPR003812">
    <property type="entry name" value="Fido"/>
</dbReference>
<dbReference type="Proteomes" id="UP000249890">
    <property type="component" value="Chromosome"/>
</dbReference>
<dbReference type="Gene3D" id="1.10.3290.10">
    <property type="entry name" value="Fido-like domain"/>
    <property type="match status" value="1"/>
</dbReference>
<dbReference type="SUPFAM" id="SSF140931">
    <property type="entry name" value="Fic-like"/>
    <property type="match status" value="1"/>
</dbReference>
<proteinExistence type="predicted"/>
<gene>
    <name evidence="2" type="ORF">B9T62_35830</name>
</gene>
<keyword evidence="3" id="KW-1185">Reference proteome</keyword>
<dbReference type="RefSeq" id="WP_087919596.1">
    <property type="nucleotide sequence ID" value="NZ_CP021780.1"/>
</dbReference>
<protein>
    <recommendedName>
        <fullName evidence="1">Fido domain-containing protein</fullName>
    </recommendedName>
</protein>
<dbReference type="AlphaFoldDB" id="A0A2Z2KMJ8"/>
<name>A0A2Z2KMJ8_9BACL</name>
<dbReference type="KEGG" id="pdh:B9T62_35830"/>
<organism evidence="2 3">
    <name type="scientific">Paenibacillus donghaensis</name>
    <dbReference type="NCBI Taxonomy" id="414771"/>
    <lineage>
        <taxon>Bacteria</taxon>
        <taxon>Bacillati</taxon>
        <taxon>Bacillota</taxon>
        <taxon>Bacilli</taxon>
        <taxon>Bacillales</taxon>
        <taxon>Paenibacillaceae</taxon>
        <taxon>Paenibacillus</taxon>
    </lineage>
</organism>
<dbReference type="OrthoDB" id="9807853at2"/>
<dbReference type="InterPro" id="IPR036597">
    <property type="entry name" value="Fido-like_dom_sf"/>
</dbReference>
<accession>A0A2Z2KMJ8</accession>
<evidence type="ECO:0000259" key="1">
    <source>
        <dbReference type="PROSITE" id="PS51459"/>
    </source>
</evidence>
<sequence length="269" mass="30615">MSSYDPNRLNKVPQFTAVQGKQLREVALKLPLSDFLMNYRNVEELGIDFVYSSAKLEGNEYSLVDGINLLKLGLTAVGKLYSDAKMFLNLRDAYNFVLTSRGKALDRYLVSDIHSILSRDTLPDSSCGIPREDSILISGGGYSPPMGKDYLNEELDRLLNTAITIDNPFERAIYLKLNLCYLQYFQDVNKRTARMVQTLSLLNSGVMPLLSGYEESNGYLEAILSYYNTGSYGQYMSWFVSSYRQMVNSLTYQPKMTKSRSFDLRKKDD</sequence>
<dbReference type="EMBL" id="CP021780">
    <property type="protein sequence ID" value="ASA25635.1"/>
    <property type="molecule type" value="Genomic_DNA"/>
</dbReference>
<evidence type="ECO:0000313" key="3">
    <source>
        <dbReference type="Proteomes" id="UP000249890"/>
    </source>
</evidence>